<comment type="caution">
    <text evidence="2">The sequence shown here is derived from an EMBL/GenBank/DDBJ whole genome shotgun (WGS) entry which is preliminary data.</text>
</comment>
<gene>
    <name evidence="2" type="ORF">H7R52_12025</name>
</gene>
<evidence type="ECO:0000259" key="1">
    <source>
        <dbReference type="Pfam" id="PF13731"/>
    </source>
</evidence>
<dbReference type="Proteomes" id="UP000650485">
    <property type="component" value="Unassembled WGS sequence"/>
</dbReference>
<dbReference type="AlphaFoldDB" id="A0A923NGZ7"/>
<evidence type="ECO:0000313" key="3">
    <source>
        <dbReference type="Proteomes" id="UP000650485"/>
    </source>
</evidence>
<dbReference type="InterPro" id="IPR027994">
    <property type="entry name" value="WxL_dom"/>
</dbReference>
<organism evidence="2 3">
    <name type="scientific">Weissella confusa</name>
    <name type="common">Lactobacillus confusus</name>
    <dbReference type="NCBI Taxonomy" id="1583"/>
    <lineage>
        <taxon>Bacteria</taxon>
        <taxon>Bacillati</taxon>
        <taxon>Bacillota</taxon>
        <taxon>Bacilli</taxon>
        <taxon>Lactobacillales</taxon>
        <taxon>Lactobacillaceae</taxon>
        <taxon>Weissella</taxon>
    </lineage>
</organism>
<feature type="domain" description="WxL" evidence="1">
    <location>
        <begin position="4"/>
        <end position="79"/>
    </location>
</feature>
<name>A0A923NGZ7_WEICO</name>
<dbReference type="EMBL" id="JACSZT010000009">
    <property type="protein sequence ID" value="MBC6499344.1"/>
    <property type="molecule type" value="Genomic_DNA"/>
</dbReference>
<protein>
    <submittedName>
        <fullName evidence="2">WxL domain-containing protein</fullName>
    </submittedName>
</protein>
<accession>A0A923NGZ7</accession>
<proteinExistence type="predicted"/>
<sequence length="169" mass="19099">MDRTYSAERDVFAGNPVANHVQVTDQREKLDGWELQIRQATPFKHATGTELKGAKLHVGEMSIFSAEKDPTTTVPATVSFAGVEDPIAIDRVNPTDAKTKDPAAPANMRKAGMPLTIDYASPWRFDTHKRMKRVLRCKSETTRLYRSATMKLSLRLNWSRDHRDKMGEL</sequence>
<reference evidence="2" key="1">
    <citation type="submission" date="2020-08" db="EMBL/GenBank/DDBJ databases">
        <title>Complete genome sequence of Weissella confusa strain FS54 provides insights into metabolic potential.</title>
        <authorList>
            <person name="Fhoula I."/>
            <person name="Najjari A."/>
            <person name="Lekired A."/>
            <person name="Bessrour-Aouam N."/>
            <person name="Jaballah S."/>
            <person name="Klibi N."/>
            <person name="Ouzari H.-I."/>
        </authorList>
    </citation>
    <scope>NUCLEOTIDE SEQUENCE</scope>
    <source>
        <strain evidence="2">FS54</strain>
    </source>
</reference>
<evidence type="ECO:0000313" key="2">
    <source>
        <dbReference type="EMBL" id="MBC6499344.1"/>
    </source>
</evidence>
<dbReference type="Pfam" id="PF13731">
    <property type="entry name" value="WxL"/>
    <property type="match status" value="1"/>
</dbReference>